<dbReference type="AlphaFoldDB" id="A0A7S3DAF2"/>
<feature type="compositionally biased region" description="Polar residues" evidence="1">
    <location>
        <begin position="430"/>
        <end position="442"/>
    </location>
</feature>
<evidence type="ECO:0000313" key="2">
    <source>
        <dbReference type="EMBL" id="CAE0251479.1"/>
    </source>
</evidence>
<name>A0A7S3DAF2_9EUKA</name>
<gene>
    <name evidence="2" type="ORF">PBIL07802_LOCUS13703</name>
</gene>
<feature type="compositionally biased region" description="Basic and acidic residues" evidence="1">
    <location>
        <begin position="1"/>
        <end position="21"/>
    </location>
</feature>
<reference evidence="2" key="1">
    <citation type="submission" date="2021-01" db="EMBL/GenBank/DDBJ databases">
        <authorList>
            <person name="Corre E."/>
            <person name="Pelletier E."/>
            <person name="Niang G."/>
            <person name="Scheremetjew M."/>
            <person name="Finn R."/>
            <person name="Kale V."/>
            <person name="Holt S."/>
            <person name="Cochrane G."/>
            <person name="Meng A."/>
            <person name="Brown T."/>
            <person name="Cohen L."/>
        </authorList>
    </citation>
    <scope>NUCLEOTIDE SEQUENCE</scope>
    <source>
        <strain evidence="2">NIES-2562</strain>
    </source>
</reference>
<feature type="region of interest" description="Disordered" evidence="1">
    <location>
        <begin position="1"/>
        <end position="37"/>
    </location>
</feature>
<dbReference type="EMBL" id="HBIB01021146">
    <property type="protein sequence ID" value="CAE0251479.1"/>
    <property type="molecule type" value="Transcribed_RNA"/>
</dbReference>
<protein>
    <submittedName>
        <fullName evidence="2">Uncharacterized protein</fullName>
    </submittedName>
</protein>
<proteinExistence type="predicted"/>
<accession>A0A7S3DAF2</accession>
<organism evidence="2">
    <name type="scientific">Palpitomonas bilix</name>
    <dbReference type="NCBI Taxonomy" id="652834"/>
    <lineage>
        <taxon>Eukaryota</taxon>
        <taxon>Eukaryota incertae sedis</taxon>
    </lineage>
</organism>
<sequence length="455" mass="50483">MEKGRGEGRLPRESQRQERPQSGDGEGVFPQFAPASPSARPLRGFFELFGSLPVPPQPFDALDADETARNVLRDEPEREFQEERGRKREREPLSGSAVQQRMTRTSYGHMADRQFSAFQAPVSLRGTPSVEDTYYGTQREGERFDFYPQERSIVQQRQGRADRRLQPEGGLVAGGFHQGEGLYLPEFPRQIQYPQSAEAVLVPASSHEVRRPHEAAGLCLEEEGYSGTWLGGGLHPAPGEIHAAAPGGDSTFQIPLALAGDRDASAHRMMRRKGRLIRLQSSLDAPPGTYTVDISQAKCGKSRGESFVNADALQIVLVAMTRNRRPLSCADIYKEVREVRGENLSQNQKRSIRHQLLRHSFSEGEEGVSLFLTSVPLDVVSQWRGKSEAMSASERENITRSALFWIRPTIEVTGITGELVESLRVQPGASETTAGQAIQPQATGRLEKNARKKKD</sequence>
<feature type="region of interest" description="Disordered" evidence="1">
    <location>
        <begin position="430"/>
        <end position="455"/>
    </location>
</feature>
<feature type="compositionally biased region" description="Basic and acidic residues" evidence="1">
    <location>
        <begin position="70"/>
        <end position="92"/>
    </location>
</feature>
<feature type="region of interest" description="Disordered" evidence="1">
    <location>
        <begin position="70"/>
        <end position="100"/>
    </location>
</feature>
<evidence type="ECO:0000256" key="1">
    <source>
        <dbReference type="SAM" id="MobiDB-lite"/>
    </source>
</evidence>